<evidence type="ECO:0000313" key="2">
    <source>
        <dbReference type="EMBL" id="PAU67498.1"/>
    </source>
</evidence>
<proteinExistence type="predicted"/>
<accession>A0A2A2EF25</accession>
<dbReference type="Proteomes" id="UP000218399">
    <property type="component" value="Unassembled WGS sequence"/>
</dbReference>
<evidence type="ECO:0000256" key="1">
    <source>
        <dbReference type="SAM" id="Phobius"/>
    </source>
</evidence>
<reference evidence="2 3" key="1">
    <citation type="journal article" date="2017" name="ISME J.">
        <title>Unveiling bifidobacterial biogeography across the mammalian branch of the tree of life.</title>
        <authorList>
            <person name="Milani C."/>
            <person name="Mangifesta M."/>
            <person name="Mancabelli L."/>
            <person name="Lugli G.A."/>
            <person name="James K."/>
            <person name="Duranti S."/>
            <person name="Turroni F."/>
            <person name="Ferrario C."/>
            <person name="Ossiprandi M.C."/>
            <person name="van Sinderen D."/>
            <person name="Ventura M."/>
        </authorList>
    </citation>
    <scope>NUCLEOTIDE SEQUENCE [LARGE SCALE GENOMIC DNA]</scope>
    <source>
        <strain evidence="3">Ham19E</strain>
    </source>
</reference>
<feature type="transmembrane region" description="Helical" evidence="1">
    <location>
        <begin position="259"/>
        <end position="279"/>
    </location>
</feature>
<comment type="caution">
    <text evidence="2">The sequence shown here is derived from an EMBL/GenBank/DDBJ whole genome shotgun (WGS) entry which is preliminary data.</text>
</comment>
<organism evidence="2 3">
    <name type="scientific">Bifidobacterium criceti</name>
    <dbReference type="NCBI Taxonomy" id="1960969"/>
    <lineage>
        <taxon>Bacteria</taxon>
        <taxon>Bacillati</taxon>
        <taxon>Actinomycetota</taxon>
        <taxon>Actinomycetes</taxon>
        <taxon>Bifidobacteriales</taxon>
        <taxon>Bifidobacteriaceae</taxon>
        <taxon>Bifidobacterium</taxon>
    </lineage>
</organism>
<evidence type="ECO:0000313" key="3">
    <source>
        <dbReference type="Proteomes" id="UP000218399"/>
    </source>
</evidence>
<feature type="transmembrane region" description="Helical" evidence="1">
    <location>
        <begin position="133"/>
        <end position="155"/>
    </location>
</feature>
<dbReference type="EMBL" id="MVOH01000014">
    <property type="protein sequence ID" value="PAU67498.1"/>
    <property type="molecule type" value="Genomic_DNA"/>
</dbReference>
<gene>
    <name evidence="2" type="ORF">B1526_1221</name>
</gene>
<feature type="transmembrane region" description="Helical" evidence="1">
    <location>
        <begin position="235"/>
        <end position="253"/>
    </location>
</feature>
<dbReference type="RefSeq" id="WP_235607073.1">
    <property type="nucleotide sequence ID" value="NZ_MVOH01000014.1"/>
</dbReference>
<keyword evidence="1" id="KW-1133">Transmembrane helix</keyword>
<keyword evidence="3" id="KW-1185">Reference proteome</keyword>
<keyword evidence="1" id="KW-0812">Transmembrane</keyword>
<dbReference type="AlphaFoldDB" id="A0A2A2EF25"/>
<keyword evidence="1" id="KW-0472">Membrane</keyword>
<feature type="transmembrane region" description="Helical" evidence="1">
    <location>
        <begin position="175"/>
        <end position="194"/>
    </location>
</feature>
<name>A0A2A2EF25_9BIFI</name>
<feature type="transmembrane region" description="Helical" evidence="1">
    <location>
        <begin position="32"/>
        <end position="51"/>
    </location>
</feature>
<protein>
    <submittedName>
        <fullName evidence="2">Transcriptional regulator</fullName>
    </submittedName>
</protein>
<sequence>MPSHKESLQRIAVHGDYFGYDGLSRRRAWRTANAVAIIILGFAIGHFLALLPERNTADVKEIIKGLDKLVGLMTHELVELPEAQRHPESFIVEIIGVLIGYTILRHTKEDLHDYQRTFRRIEQFYTPDERRRGWVVCAACACAATAIIVGMHAVLLTLGTAWSPDCTAGLSQTSLAIGWWLYVYGYMFAARTNLFRYNFRALGRINIYELGVNEPDGRRATQLAEKRLCDLSESLTSFAVVFGVIGALALYFLPSVRTTYFWVPLVAMLAIVIVGKELVLKYAKSKYEPDFD</sequence>